<evidence type="ECO:0000256" key="4">
    <source>
        <dbReference type="ARBA" id="ARBA00022679"/>
    </source>
</evidence>
<name>A0ABY7YZE4_9HYPH</name>
<reference evidence="11 12" key="1">
    <citation type="submission" date="2023-02" db="EMBL/GenBank/DDBJ databases">
        <title>Devosia chondri sp. nov., isolated from the phycosphere of marine algae.</title>
        <authorList>
            <person name="Kim J.M."/>
            <person name="Lee J.K."/>
            <person name="Choi B.J."/>
            <person name="Bayburt H."/>
            <person name="Jeon C.O."/>
        </authorList>
    </citation>
    <scope>NUCLEOTIDE SEQUENCE [LARGE SCALE GENOMIC DNA]</scope>
    <source>
        <strain evidence="11 12">G2-5</strain>
    </source>
</reference>
<sequence>MMGATMGSNFNIGRGILALALGIALSVGPAAARGFRFVPPPGMTITNSTPTNALALRADYHIAPQFLRQVVRYPTRERSGTIVVNTREHYLYFVLGDGRALRYGIGVAKSGFEWGGTHQITRKAEWPGWTPPPEMLKRRPDLPRHMAGGPDNPLGARALYIGSTLYRIHGTTEPWSIGLNVSSGCIRMTNMDVIDLFNRVKLNSRVVVL</sequence>
<organism evidence="11 12">
    <name type="scientific">Devosia rhodophyticola</name>
    <dbReference type="NCBI Taxonomy" id="3026423"/>
    <lineage>
        <taxon>Bacteria</taxon>
        <taxon>Pseudomonadati</taxon>
        <taxon>Pseudomonadota</taxon>
        <taxon>Alphaproteobacteria</taxon>
        <taxon>Hyphomicrobiales</taxon>
        <taxon>Devosiaceae</taxon>
        <taxon>Devosia</taxon>
    </lineage>
</organism>
<keyword evidence="5" id="KW-0378">Hydrolase</keyword>
<comment type="pathway">
    <text evidence="1 9">Cell wall biogenesis; peptidoglycan biosynthesis.</text>
</comment>
<evidence type="ECO:0000256" key="2">
    <source>
        <dbReference type="ARBA" id="ARBA00005992"/>
    </source>
</evidence>
<dbReference type="EMBL" id="CP118247">
    <property type="protein sequence ID" value="WDR06631.1"/>
    <property type="molecule type" value="Genomic_DNA"/>
</dbReference>
<dbReference type="CDD" id="cd16913">
    <property type="entry name" value="YkuD_like"/>
    <property type="match status" value="1"/>
</dbReference>
<feature type="active site" description="Nucleophile" evidence="9">
    <location>
        <position position="185"/>
    </location>
</feature>
<feature type="domain" description="L,D-TPase catalytic" evidence="10">
    <location>
        <begin position="80"/>
        <end position="209"/>
    </location>
</feature>
<dbReference type="PANTHER" id="PTHR30582">
    <property type="entry name" value="L,D-TRANSPEPTIDASE"/>
    <property type="match status" value="1"/>
</dbReference>
<keyword evidence="8 9" id="KW-0961">Cell wall biogenesis/degradation</keyword>
<evidence type="ECO:0000256" key="3">
    <source>
        <dbReference type="ARBA" id="ARBA00022676"/>
    </source>
</evidence>
<evidence type="ECO:0000313" key="11">
    <source>
        <dbReference type="EMBL" id="WDR06631.1"/>
    </source>
</evidence>
<accession>A0ABY7YZE4</accession>
<protein>
    <submittedName>
        <fullName evidence="11">L,D-transpeptidase</fullName>
    </submittedName>
</protein>
<gene>
    <name evidence="11" type="ORF">PSQ90_03980</name>
</gene>
<comment type="similarity">
    <text evidence="2">Belongs to the YkuD family.</text>
</comment>
<evidence type="ECO:0000256" key="5">
    <source>
        <dbReference type="ARBA" id="ARBA00022801"/>
    </source>
</evidence>
<dbReference type="PROSITE" id="PS52029">
    <property type="entry name" value="LD_TPASE"/>
    <property type="match status" value="1"/>
</dbReference>
<dbReference type="PANTHER" id="PTHR30582:SF24">
    <property type="entry name" value="L,D-TRANSPEPTIDASE ERFK_SRFK-RELATED"/>
    <property type="match status" value="1"/>
</dbReference>
<proteinExistence type="inferred from homology"/>
<evidence type="ECO:0000256" key="6">
    <source>
        <dbReference type="ARBA" id="ARBA00022960"/>
    </source>
</evidence>
<evidence type="ECO:0000256" key="9">
    <source>
        <dbReference type="PROSITE-ProRule" id="PRU01373"/>
    </source>
</evidence>
<dbReference type="Proteomes" id="UP001222118">
    <property type="component" value="Chromosome"/>
</dbReference>
<keyword evidence="7 9" id="KW-0573">Peptidoglycan synthesis</keyword>
<evidence type="ECO:0000256" key="1">
    <source>
        <dbReference type="ARBA" id="ARBA00004752"/>
    </source>
</evidence>
<keyword evidence="3" id="KW-0328">Glycosyltransferase</keyword>
<evidence type="ECO:0000256" key="8">
    <source>
        <dbReference type="ARBA" id="ARBA00023316"/>
    </source>
</evidence>
<dbReference type="Gene3D" id="2.40.440.10">
    <property type="entry name" value="L,D-transpeptidase catalytic domain-like"/>
    <property type="match status" value="1"/>
</dbReference>
<keyword evidence="12" id="KW-1185">Reference proteome</keyword>
<dbReference type="Pfam" id="PF03734">
    <property type="entry name" value="YkuD"/>
    <property type="match status" value="1"/>
</dbReference>
<keyword evidence="6 9" id="KW-0133">Cell shape</keyword>
<evidence type="ECO:0000259" key="10">
    <source>
        <dbReference type="PROSITE" id="PS52029"/>
    </source>
</evidence>
<evidence type="ECO:0000313" key="12">
    <source>
        <dbReference type="Proteomes" id="UP001222118"/>
    </source>
</evidence>
<dbReference type="InterPro" id="IPR050979">
    <property type="entry name" value="LD-transpeptidase"/>
</dbReference>
<dbReference type="SUPFAM" id="SSF141523">
    <property type="entry name" value="L,D-transpeptidase catalytic domain-like"/>
    <property type="match status" value="1"/>
</dbReference>
<dbReference type="InterPro" id="IPR038063">
    <property type="entry name" value="Transpep_catalytic_dom"/>
</dbReference>
<feature type="active site" description="Proton donor/acceptor" evidence="9">
    <location>
        <position position="169"/>
    </location>
</feature>
<evidence type="ECO:0000256" key="7">
    <source>
        <dbReference type="ARBA" id="ARBA00022984"/>
    </source>
</evidence>
<dbReference type="InterPro" id="IPR005490">
    <property type="entry name" value="LD_TPept_cat_dom"/>
</dbReference>
<keyword evidence="4" id="KW-0808">Transferase</keyword>